<dbReference type="EMBL" id="CP042997">
    <property type="protein sequence ID" value="QEH32598.1"/>
    <property type="molecule type" value="Genomic_DNA"/>
</dbReference>
<dbReference type="AlphaFoldDB" id="A0A5B9VWH8"/>
<keyword evidence="3" id="KW-1185">Reference proteome</keyword>
<dbReference type="OrthoDB" id="284479at2"/>
<proteinExistence type="predicted"/>
<organism evidence="2 3">
    <name type="scientific">Aquisphaera giovannonii</name>
    <dbReference type="NCBI Taxonomy" id="406548"/>
    <lineage>
        <taxon>Bacteria</taxon>
        <taxon>Pseudomonadati</taxon>
        <taxon>Planctomycetota</taxon>
        <taxon>Planctomycetia</taxon>
        <taxon>Isosphaerales</taxon>
        <taxon>Isosphaeraceae</taxon>
        <taxon>Aquisphaera</taxon>
    </lineage>
</organism>
<dbReference type="KEGG" id="agv:OJF2_10770"/>
<evidence type="ECO:0000313" key="2">
    <source>
        <dbReference type="EMBL" id="QEH32598.1"/>
    </source>
</evidence>
<dbReference type="RefSeq" id="WP_148591898.1">
    <property type="nucleotide sequence ID" value="NZ_CP042997.1"/>
</dbReference>
<evidence type="ECO:0000256" key="1">
    <source>
        <dbReference type="SAM" id="MobiDB-lite"/>
    </source>
</evidence>
<accession>A0A5B9VWH8</accession>
<name>A0A5B9VWH8_9BACT</name>
<reference evidence="2 3" key="1">
    <citation type="submission" date="2019-08" db="EMBL/GenBank/DDBJ databases">
        <title>Deep-cultivation of Planctomycetes and their phenomic and genomic characterization uncovers novel biology.</title>
        <authorList>
            <person name="Wiegand S."/>
            <person name="Jogler M."/>
            <person name="Boedeker C."/>
            <person name="Pinto D."/>
            <person name="Vollmers J."/>
            <person name="Rivas-Marin E."/>
            <person name="Kohn T."/>
            <person name="Peeters S.H."/>
            <person name="Heuer A."/>
            <person name="Rast P."/>
            <person name="Oberbeckmann S."/>
            <person name="Bunk B."/>
            <person name="Jeske O."/>
            <person name="Meyerdierks A."/>
            <person name="Storesund J.E."/>
            <person name="Kallscheuer N."/>
            <person name="Luecker S."/>
            <person name="Lage O.M."/>
            <person name="Pohl T."/>
            <person name="Merkel B.J."/>
            <person name="Hornburger P."/>
            <person name="Mueller R.-W."/>
            <person name="Bruemmer F."/>
            <person name="Labrenz M."/>
            <person name="Spormann A.M."/>
            <person name="Op den Camp H."/>
            <person name="Overmann J."/>
            <person name="Amann R."/>
            <person name="Jetten M.S.M."/>
            <person name="Mascher T."/>
            <person name="Medema M.H."/>
            <person name="Devos D.P."/>
            <person name="Kaster A.-K."/>
            <person name="Ovreas L."/>
            <person name="Rohde M."/>
            <person name="Galperin M.Y."/>
            <person name="Jogler C."/>
        </authorList>
    </citation>
    <scope>NUCLEOTIDE SEQUENCE [LARGE SCALE GENOMIC DNA]</scope>
    <source>
        <strain evidence="2 3">OJF2</strain>
    </source>
</reference>
<evidence type="ECO:0000313" key="3">
    <source>
        <dbReference type="Proteomes" id="UP000324233"/>
    </source>
</evidence>
<gene>
    <name evidence="2" type="ORF">OJF2_10770</name>
</gene>
<feature type="region of interest" description="Disordered" evidence="1">
    <location>
        <begin position="72"/>
        <end position="94"/>
    </location>
</feature>
<protein>
    <submittedName>
        <fullName evidence="2">Uncharacterized protein</fullName>
    </submittedName>
</protein>
<dbReference type="Proteomes" id="UP000324233">
    <property type="component" value="Chromosome"/>
</dbReference>
<sequence>MAVTRTRNQGKTAFVKEQLNLNPTANVKAVNDAWSRAGMEGSISGTLVNKMRAALGLTGNISRGARKAKRSAAVGATGKHPGRRRGLAAAANGRRPAREGELLREIEVELDRLLFRVMEIESLAKVEDAIRDVRRALYVAMAR</sequence>